<keyword evidence="7" id="KW-0067">ATP-binding</keyword>
<dbReference type="NCBIfam" id="TIGR00159">
    <property type="entry name" value="diadenylate cyclase CdaA"/>
    <property type="match status" value="1"/>
</dbReference>
<dbReference type="InterPro" id="IPR014046">
    <property type="entry name" value="C-di-AMP_synthase"/>
</dbReference>
<evidence type="ECO:0000256" key="3">
    <source>
        <dbReference type="ARBA" id="ARBA00022679"/>
    </source>
</evidence>
<gene>
    <name evidence="12" type="primary">cdaA_5</name>
    <name evidence="12" type="ORF">SDC9_15738</name>
</gene>
<reference evidence="12" key="1">
    <citation type="submission" date="2019-08" db="EMBL/GenBank/DDBJ databases">
        <authorList>
            <person name="Kucharzyk K."/>
            <person name="Murdoch R.W."/>
            <person name="Higgins S."/>
            <person name="Loffler F."/>
        </authorList>
    </citation>
    <scope>NUCLEOTIDE SEQUENCE</scope>
</reference>
<evidence type="ECO:0000256" key="2">
    <source>
        <dbReference type="ARBA" id="ARBA00022475"/>
    </source>
</evidence>
<dbReference type="EMBL" id="VSSQ01000050">
    <property type="protein sequence ID" value="MPL69987.1"/>
    <property type="molecule type" value="Genomic_DNA"/>
</dbReference>
<feature type="transmembrane region" description="Helical" evidence="10">
    <location>
        <begin position="12"/>
        <end position="30"/>
    </location>
</feature>
<dbReference type="InterPro" id="IPR050338">
    <property type="entry name" value="DisA"/>
</dbReference>
<organism evidence="12">
    <name type="scientific">bioreactor metagenome</name>
    <dbReference type="NCBI Taxonomy" id="1076179"/>
    <lineage>
        <taxon>unclassified sequences</taxon>
        <taxon>metagenomes</taxon>
        <taxon>ecological metagenomes</taxon>
    </lineage>
</organism>
<feature type="transmembrane region" description="Helical" evidence="10">
    <location>
        <begin position="62"/>
        <end position="82"/>
    </location>
</feature>
<dbReference type="PANTHER" id="PTHR34185">
    <property type="entry name" value="DIADENYLATE CYCLASE"/>
    <property type="match status" value="1"/>
</dbReference>
<dbReference type="GO" id="GO:0005524">
    <property type="term" value="F:ATP binding"/>
    <property type="evidence" value="ECO:0007669"/>
    <property type="project" value="UniProtKB-KW"/>
</dbReference>
<dbReference type="SUPFAM" id="SSF143597">
    <property type="entry name" value="YojJ-like"/>
    <property type="match status" value="1"/>
</dbReference>
<dbReference type="GO" id="GO:0006171">
    <property type="term" value="P:cAMP biosynthetic process"/>
    <property type="evidence" value="ECO:0007669"/>
    <property type="project" value="InterPro"/>
</dbReference>
<comment type="catalytic activity">
    <reaction evidence="1">
        <text>2 ATP = 3',3'-c-di-AMP + 2 diphosphate</text>
        <dbReference type="Rhea" id="RHEA:35655"/>
        <dbReference type="ChEBI" id="CHEBI:30616"/>
        <dbReference type="ChEBI" id="CHEBI:33019"/>
        <dbReference type="ChEBI" id="CHEBI:71500"/>
        <dbReference type="EC" id="2.7.7.85"/>
    </reaction>
</comment>
<evidence type="ECO:0000256" key="1">
    <source>
        <dbReference type="ARBA" id="ARBA00000877"/>
    </source>
</evidence>
<dbReference type="HAMAP" id="MF_01499">
    <property type="entry name" value="DacA"/>
    <property type="match status" value="1"/>
</dbReference>
<keyword evidence="6" id="KW-0547">Nucleotide-binding</keyword>
<dbReference type="GO" id="GO:0106408">
    <property type="term" value="F:diadenylate cyclase activity"/>
    <property type="evidence" value="ECO:0007669"/>
    <property type="project" value="UniProtKB-EC"/>
</dbReference>
<keyword evidence="3 12" id="KW-0808">Transferase</keyword>
<comment type="caution">
    <text evidence="12">The sequence shown here is derived from an EMBL/GenBank/DDBJ whole genome shotgun (WGS) entry which is preliminary data.</text>
</comment>
<sequence length="262" mass="29530">MIELIAQTFPFKIIDLLDLFFSCILIYFIYKLLRGTNALGIVFTFIGIYILWIIVSIFKMEILTKIIGQFISVGAIGIIIIFQPEIRRFFALIGSKSMERGNKKFFFWRINKDNENNFNSTAIVQAYQHLAQSKTGALIVIAKHNDLDTIIKTGEVLECSINTQLIETIFFKNTPLHDGAMIIKDNMIKAARCILPVSSDYSIPPHLGLRHRSAIGITEQTDAIAIIVSEQTGNISIVKAGNLQEGITPARLQEFLNQEFNS</sequence>
<keyword evidence="8 10" id="KW-1133">Transmembrane helix</keyword>
<keyword evidence="5 12" id="KW-0548">Nucleotidyltransferase</keyword>
<evidence type="ECO:0000313" key="12">
    <source>
        <dbReference type="EMBL" id="MPL69987.1"/>
    </source>
</evidence>
<dbReference type="Pfam" id="PF02457">
    <property type="entry name" value="DAC"/>
    <property type="match status" value="1"/>
</dbReference>
<dbReference type="InterPro" id="IPR034701">
    <property type="entry name" value="CdaA"/>
</dbReference>
<dbReference type="PIRSF" id="PIRSF004793">
    <property type="entry name" value="UCP004793"/>
    <property type="match status" value="1"/>
</dbReference>
<evidence type="ECO:0000256" key="4">
    <source>
        <dbReference type="ARBA" id="ARBA00022692"/>
    </source>
</evidence>
<feature type="transmembrane region" description="Helical" evidence="10">
    <location>
        <begin position="36"/>
        <end position="55"/>
    </location>
</feature>
<dbReference type="GO" id="GO:0004016">
    <property type="term" value="F:adenylate cyclase activity"/>
    <property type="evidence" value="ECO:0007669"/>
    <property type="project" value="InterPro"/>
</dbReference>
<dbReference type="PROSITE" id="PS51794">
    <property type="entry name" value="DAC"/>
    <property type="match status" value="1"/>
</dbReference>
<feature type="domain" description="DAC" evidence="11">
    <location>
        <begin position="83"/>
        <end position="249"/>
    </location>
</feature>
<protein>
    <submittedName>
        <fullName evidence="12">Cyclic di-AMP synthase CdaA</fullName>
        <ecNumber evidence="12">2.7.7.85</ecNumber>
    </submittedName>
</protein>
<evidence type="ECO:0000256" key="8">
    <source>
        <dbReference type="ARBA" id="ARBA00022989"/>
    </source>
</evidence>
<keyword evidence="4 10" id="KW-0812">Transmembrane</keyword>
<dbReference type="AlphaFoldDB" id="A0A644TU42"/>
<dbReference type="FunFam" id="3.40.1700.10:FF:000002">
    <property type="entry name" value="Diadenylate cyclase"/>
    <property type="match status" value="1"/>
</dbReference>
<name>A0A644TU42_9ZZZZ</name>
<evidence type="ECO:0000256" key="9">
    <source>
        <dbReference type="ARBA" id="ARBA00023136"/>
    </source>
</evidence>
<evidence type="ECO:0000256" key="6">
    <source>
        <dbReference type="ARBA" id="ARBA00022741"/>
    </source>
</evidence>
<keyword evidence="2" id="KW-1003">Cell membrane</keyword>
<dbReference type="InterPro" id="IPR003390">
    <property type="entry name" value="DNA_integrity_scan_DisA_N"/>
</dbReference>
<evidence type="ECO:0000256" key="5">
    <source>
        <dbReference type="ARBA" id="ARBA00022695"/>
    </source>
</evidence>
<evidence type="ECO:0000259" key="11">
    <source>
        <dbReference type="PROSITE" id="PS51794"/>
    </source>
</evidence>
<evidence type="ECO:0000256" key="10">
    <source>
        <dbReference type="SAM" id="Phobius"/>
    </source>
</evidence>
<dbReference type="InterPro" id="IPR045585">
    <property type="entry name" value="CdaA_N"/>
</dbReference>
<dbReference type="EC" id="2.7.7.85" evidence="12"/>
<accession>A0A644TU42</accession>
<dbReference type="Pfam" id="PF19293">
    <property type="entry name" value="CdaA_N"/>
    <property type="match status" value="1"/>
</dbReference>
<evidence type="ECO:0000256" key="7">
    <source>
        <dbReference type="ARBA" id="ARBA00022840"/>
    </source>
</evidence>
<dbReference type="InterPro" id="IPR036888">
    <property type="entry name" value="DNA_integrity_DisA_N_sf"/>
</dbReference>
<proteinExistence type="inferred from homology"/>
<keyword evidence="9 10" id="KW-0472">Membrane</keyword>
<dbReference type="PANTHER" id="PTHR34185:SF1">
    <property type="entry name" value="DIADENYLATE CYCLASE"/>
    <property type="match status" value="1"/>
</dbReference>
<dbReference type="Gene3D" id="3.40.1700.10">
    <property type="entry name" value="DNA integrity scanning protein, DisA, N-terminal domain"/>
    <property type="match status" value="1"/>
</dbReference>